<sequence length="112" mass="12308">MSAEWVGSPPQYGLQRASTYTPGKWEWGVTVGTAHLMHPDQAREMAQDLIELAGLADLRNGRSAPADSAIKYARVLITDGSEVVLFSDQYNADIIIEDGQVVKNRFGKVTEE</sequence>
<keyword evidence="2" id="KW-1185">Reference proteome</keyword>
<dbReference type="EMBL" id="MW822148">
    <property type="protein sequence ID" value="QWT30511.1"/>
    <property type="molecule type" value="Genomic_DNA"/>
</dbReference>
<name>A0A8F2E813_9CAUD</name>
<gene>
    <name evidence="1" type="primary">272</name>
    <name evidence="1" type="ORF">PBI_I3_272</name>
</gene>
<accession>A0A8F2E813</accession>
<dbReference type="GeneID" id="75735500"/>
<evidence type="ECO:0000313" key="1">
    <source>
        <dbReference type="EMBL" id="QWT30511.1"/>
    </source>
</evidence>
<evidence type="ECO:0000313" key="2">
    <source>
        <dbReference type="Proteomes" id="UP000683437"/>
    </source>
</evidence>
<proteinExistence type="predicted"/>
<reference evidence="1 2" key="1">
    <citation type="submission" date="2021-03" db="EMBL/GenBank/DDBJ databases">
        <authorList>
            <person name="Guerrero-Bustamante C.A."/>
            <person name="Garlena R.A."/>
            <person name="Russell D.A."/>
            <person name="Jacobs-Sera D."/>
            <person name="Hatfull G.F."/>
        </authorList>
    </citation>
    <scope>NUCLEOTIDE SEQUENCE [LARGE SCALE GENOMIC DNA]</scope>
</reference>
<dbReference type="RefSeq" id="YP_010510645.1">
    <property type="nucleotide sequence ID" value="NC_067270.1"/>
</dbReference>
<protein>
    <submittedName>
        <fullName evidence="1">Uncharacterized protein</fullName>
    </submittedName>
</protein>
<organism evidence="1 2">
    <name type="scientific">Mycobacterium phage I3</name>
    <dbReference type="NCBI Taxonomy" id="2994057"/>
    <lineage>
        <taxon>Viruses</taxon>
        <taxon>Duplodnaviria</taxon>
        <taxon>Heunggongvirae</taxon>
        <taxon>Uroviricota</taxon>
        <taxon>Caudoviricetes</taxon>
        <taxon>Ceeclamvirinae</taxon>
        <taxon>Bixzunavirus</taxon>
        <taxon>Bixzunavirus I3</taxon>
    </lineage>
</organism>
<dbReference type="Proteomes" id="UP000683437">
    <property type="component" value="Segment"/>
</dbReference>